<dbReference type="GO" id="GO:0003871">
    <property type="term" value="F:5-methyltetrahydropteroyltriglutamate-homocysteine S-methyltransferase activity"/>
    <property type="evidence" value="ECO:0007669"/>
    <property type="project" value="UniProtKB-EC"/>
</dbReference>
<gene>
    <name evidence="2" type="ORF">M0654_00660</name>
</gene>
<dbReference type="GO" id="GO:0032259">
    <property type="term" value="P:methylation"/>
    <property type="evidence" value="ECO:0007669"/>
    <property type="project" value="UniProtKB-KW"/>
</dbReference>
<keyword evidence="3" id="KW-1185">Reference proteome</keyword>
<sequence>MERMEEPVSTPPYRADHVGSLLRPAAVKEARKKFYEEKSISADELKVVEDEGIRELVKLQESVGLKVVTDGEARRHFWHYDFLGLLDGMEFVTREAHKGVTFHGVKLPPTFPTINGKLDFPDDHPHLEHFKFLAANTNVTPKISIPGPSVAHYRTAKEDIHVPEYQDVEVLFADLAKTYAKAVQKFYEAGCRYLQMDDIYFAYLGDEKQRAMKREEGFDPDWLIQEYAWMMHEAIKDRPKDMLIGMHMCRGNFRSTWAAEGGYDAAADAIFNHTGVDMFFMEYDTERAGGLQPLSLLQKGSKQRVYPGFITTKTGELESLDSLRRHFDEASKYVDLDQLGIAPQCGFASTEEGNSITEDDQKRKLELVVKTAEAIWGSV</sequence>
<evidence type="ECO:0000313" key="3">
    <source>
        <dbReference type="Proteomes" id="UP001202827"/>
    </source>
</evidence>
<dbReference type="Pfam" id="PF01717">
    <property type="entry name" value="Meth_synt_2"/>
    <property type="match status" value="1"/>
</dbReference>
<reference evidence="2 3" key="1">
    <citation type="submission" date="2022-04" db="EMBL/GenBank/DDBJ databases">
        <title>Rhizobium coralii sp. nov., isolated from coral Turbinaria peltata.</title>
        <authorList>
            <person name="Sun H."/>
        </authorList>
    </citation>
    <scope>NUCLEOTIDE SEQUENCE [LARGE SCALE GENOMIC DNA]</scope>
    <source>
        <strain evidence="2 3">NTR19</strain>
    </source>
</reference>
<proteinExistence type="predicted"/>
<protein>
    <submittedName>
        <fullName evidence="2">5-methyltetrahydropteroyltriglutamate--homocysteine S-methyltransferase</fullName>
        <ecNumber evidence="2">2.1.1.14</ecNumber>
    </submittedName>
</protein>
<name>A0ABT0IKX1_9HYPH</name>
<accession>A0ABT0IKX1</accession>
<organism evidence="2 3">
    <name type="scientific">Neorhizobium turbinariae</name>
    <dbReference type="NCBI Taxonomy" id="2937795"/>
    <lineage>
        <taxon>Bacteria</taxon>
        <taxon>Pseudomonadati</taxon>
        <taxon>Pseudomonadota</taxon>
        <taxon>Alphaproteobacteria</taxon>
        <taxon>Hyphomicrobiales</taxon>
        <taxon>Rhizobiaceae</taxon>
        <taxon>Rhizobium/Agrobacterium group</taxon>
        <taxon>Neorhizobium</taxon>
    </lineage>
</organism>
<comment type="caution">
    <text evidence="2">The sequence shown here is derived from an EMBL/GenBank/DDBJ whole genome shotgun (WGS) entry which is preliminary data.</text>
</comment>
<dbReference type="SUPFAM" id="SSF51726">
    <property type="entry name" value="UROD/MetE-like"/>
    <property type="match status" value="1"/>
</dbReference>
<evidence type="ECO:0000259" key="1">
    <source>
        <dbReference type="Pfam" id="PF01717"/>
    </source>
</evidence>
<feature type="domain" description="Cobalamin-independent methionine synthase MetE C-terminal/archaeal" evidence="1">
    <location>
        <begin position="18"/>
        <end position="353"/>
    </location>
</feature>
<keyword evidence="2" id="KW-0808">Transferase</keyword>
<dbReference type="InterPro" id="IPR002629">
    <property type="entry name" value="Met_Synth_C/arc"/>
</dbReference>
<dbReference type="CDD" id="cd03311">
    <property type="entry name" value="CIMS_C_terminal_like"/>
    <property type="match status" value="1"/>
</dbReference>
<dbReference type="NCBIfam" id="NF005085">
    <property type="entry name" value="PRK06520.1"/>
    <property type="match status" value="1"/>
</dbReference>
<dbReference type="Gene3D" id="3.20.20.210">
    <property type="match status" value="1"/>
</dbReference>
<dbReference type="PANTHER" id="PTHR43844:SF1">
    <property type="entry name" value="METHIONINE SYNTHASE"/>
    <property type="match status" value="1"/>
</dbReference>
<dbReference type="EMBL" id="JALPRY010000001">
    <property type="protein sequence ID" value="MCK8778481.1"/>
    <property type="molecule type" value="Genomic_DNA"/>
</dbReference>
<keyword evidence="2" id="KW-0489">Methyltransferase</keyword>
<dbReference type="EC" id="2.1.1.14" evidence="2"/>
<dbReference type="InterPro" id="IPR038071">
    <property type="entry name" value="UROD/MetE-like_sf"/>
</dbReference>
<dbReference type="Proteomes" id="UP001202827">
    <property type="component" value="Unassembled WGS sequence"/>
</dbReference>
<evidence type="ECO:0000313" key="2">
    <source>
        <dbReference type="EMBL" id="MCK8778481.1"/>
    </source>
</evidence>
<dbReference type="PANTHER" id="PTHR43844">
    <property type="entry name" value="METHIONINE SYNTHASE"/>
    <property type="match status" value="1"/>
</dbReference>